<dbReference type="GO" id="GO:0016829">
    <property type="term" value="F:lyase activity"/>
    <property type="evidence" value="ECO:0007669"/>
    <property type="project" value="UniProtKB-KW"/>
</dbReference>
<dbReference type="GO" id="GO:0051539">
    <property type="term" value="F:4 iron, 4 sulfur cluster binding"/>
    <property type="evidence" value="ECO:0007669"/>
    <property type="project" value="UniProtKB-KW"/>
</dbReference>
<comment type="cofactor">
    <cofactor evidence="1">
        <name>[4Fe-4S] cluster</name>
        <dbReference type="ChEBI" id="CHEBI:49883"/>
    </cofactor>
</comment>
<dbReference type="PANTHER" id="PTHR43286:SF2">
    <property type="entry name" value="ENDONUCLEASE III HOMOLOG"/>
    <property type="match status" value="1"/>
</dbReference>
<dbReference type="InterPro" id="IPR011257">
    <property type="entry name" value="DNA_glycosylase"/>
</dbReference>
<dbReference type="GO" id="GO:0046872">
    <property type="term" value="F:metal ion binding"/>
    <property type="evidence" value="ECO:0007669"/>
    <property type="project" value="UniProtKB-KW"/>
</dbReference>
<evidence type="ECO:0000256" key="5">
    <source>
        <dbReference type="ARBA" id="ARBA00022763"/>
    </source>
</evidence>
<proteinExistence type="inferred from homology"/>
<dbReference type="PROSITE" id="PS00764">
    <property type="entry name" value="ENDONUCLEASE_III_1"/>
    <property type="match status" value="1"/>
</dbReference>
<keyword evidence="9" id="KW-0234">DNA repair</keyword>
<keyword evidence="14" id="KW-1185">Reference proteome</keyword>
<keyword evidence="3" id="KW-0004">4Fe-4S</keyword>
<sequence>MRLCYSSLASYWYVMMPSESAEANQRLLENGLLSADTMDKADEATIKSLIYPVGFYTRKAQHLKQVAKICVSKYDGDIPSTVDELILLPGVGPKIAHLVMIMAWNKVEGICVDTHVHRVSNRLGWVSRPGTKQMFVLRQRPSIVTLSGGCTSVFGRSKLISNTMGNVRTQATRSPEETRVSLQQWLPKEEWVSINLLLVGFGQTICTPLRPRCAKCTISKFCPSAFKEISSPASTSKTRRPKKEL</sequence>
<keyword evidence="11" id="KW-0326">Glycosidase</keyword>
<dbReference type="Pfam" id="PF00730">
    <property type="entry name" value="HhH-GPD"/>
    <property type="match status" value="1"/>
</dbReference>
<dbReference type="GO" id="GO:0005634">
    <property type="term" value="C:nucleus"/>
    <property type="evidence" value="ECO:0007669"/>
    <property type="project" value="TreeGrafter"/>
</dbReference>
<dbReference type="InterPro" id="IPR003265">
    <property type="entry name" value="HhH-GPD_domain"/>
</dbReference>
<evidence type="ECO:0000256" key="7">
    <source>
        <dbReference type="ARBA" id="ARBA00023004"/>
    </source>
</evidence>
<evidence type="ECO:0000259" key="12">
    <source>
        <dbReference type="SMART" id="SM00478"/>
    </source>
</evidence>
<dbReference type="InterPro" id="IPR023170">
    <property type="entry name" value="HhH_base_excis_C"/>
</dbReference>
<dbReference type="Pfam" id="PF00633">
    <property type="entry name" value="HHH"/>
    <property type="match status" value="1"/>
</dbReference>
<dbReference type="GO" id="GO:0000703">
    <property type="term" value="F:oxidized pyrimidine nucleobase lesion DNA N-glycosylase activity"/>
    <property type="evidence" value="ECO:0007669"/>
    <property type="project" value="TreeGrafter"/>
</dbReference>
<keyword evidence="6" id="KW-0378">Hydrolase</keyword>
<protein>
    <recommendedName>
        <fullName evidence="12">HhH-GPD domain-containing protein</fullName>
    </recommendedName>
</protein>
<dbReference type="AlphaFoldDB" id="A0A9J5XLR6"/>
<evidence type="ECO:0000256" key="2">
    <source>
        <dbReference type="ARBA" id="ARBA00008343"/>
    </source>
</evidence>
<feature type="domain" description="HhH-GPD" evidence="12">
    <location>
        <begin position="20"/>
        <end position="204"/>
    </location>
</feature>
<gene>
    <name evidence="13" type="ORF">H5410_048418</name>
</gene>
<keyword evidence="10" id="KW-0456">Lyase</keyword>
<evidence type="ECO:0000313" key="13">
    <source>
        <dbReference type="EMBL" id="KAG5587984.1"/>
    </source>
</evidence>
<dbReference type="GO" id="GO:0003677">
    <property type="term" value="F:DNA binding"/>
    <property type="evidence" value="ECO:0007669"/>
    <property type="project" value="InterPro"/>
</dbReference>
<dbReference type="SUPFAM" id="SSF48150">
    <property type="entry name" value="DNA-glycosylase"/>
    <property type="match status" value="1"/>
</dbReference>
<evidence type="ECO:0000256" key="11">
    <source>
        <dbReference type="ARBA" id="ARBA00023295"/>
    </source>
</evidence>
<dbReference type="InterPro" id="IPR004035">
    <property type="entry name" value="Endouclease-III_FeS-bd_BS"/>
</dbReference>
<dbReference type="InterPro" id="IPR004036">
    <property type="entry name" value="Endonuclease-III-like_CS2"/>
</dbReference>
<dbReference type="Gene3D" id="1.10.1670.10">
    <property type="entry name" value="Helix-hairpin-Helix base-excision DNA repair enzymes (C-terminal)"/>
    <property type="match status" value="2"/>
</dbReference>
<dbReference type="CDD" id="cd00056">
    <property type="entry name" value="ENDO3c"/>
    <property type="match status" value="1"/>
</dbReference>
<accession>A0A9J5XLR6</accession>
<keyword evidence="5" id="KW-0227">DNA damage</keyword>
<dbReference type="Proteomes" id="UP000824120">
    <property type="component" value="Chromosome 9"/>
</dbReference>
<evidence type="ECO:0000256" key="4">
    <source>
        <dbReference type="ARBA" id="ARBA00022723"/>
    </source>
</evidence>
<dbReference type="GO" id="GO:0042644">
    <property type="term" value="C:chloroplast nucleoid"/>
    <property type="evidence" value="ECO:0007669"/>
    <property type="project" value="TreeGrafter"/>
</dbReference>
<dbReference type="InterPro" id="IPR003651">
    <property type="entry name" value="Endonuclease3_FeS-loop_motif"/>
</dbReference>
<dbReference type="SMART" id="SM00525">
    <property type="entry name" value="FES"/>
    <property type="match status" value="1"/>
</dbReference>
<dbReference type="GO" id="GO:0006285">
    <property type="term" value="P:base-excision repair, AP site formation"/>
    <property type="evidence" value="ECO:0007669"/>
    <property type="project" value="TreeGrafter"/>
</dbReference>
<evidence type="ECO:0000256" key="1">
    <source>
        <dbReference type="ARBA" id="ARBA00001966"/>
    </source>
</evidence>
<keyword evidence="8" id="KW-0411">Iron-sulfur</keyword>
<evidence type="ECO:0000256" key="3">
    <source>
        <dbReference type="ARBA" id="ARBA00022485"/>
    </source>
</evidence>
<evidence type="ECO:0000256" key="6">
    <source>
        <dbReference type="ARBA" id="ARBA00022801"/>
    </source>
</evidence>
<dbReference type="InterPro" id="IPR000445">
    <property type="entry name" value="HhH_motif"/>
</dbReference>
<keyword evidence="4" id="KW-0479">Metal-binding</keyword>
<dbReference type="GO" id="GO:0006289">
    <property type="term" value="P:nucleotide-excision repair"/>
    <property type="evidence" value="ECO:0007669"/>
    <property type="project" value="TreeGrafter"/>
</dbReference>
<evidence type="ECO:0000256" key="10">
    <source>
        <dbReference type="ARBA" id="ARBA00023239"/>
    </source>
</evidence>
<dbReference type="PIRSF" id="PIRSF001435">
    <property type="entry name" value="Nth"/>
    <property type="match status" value="1"/>
</dbReference>
<dbReference type="OrthoDB" id="2099276at2759"/>
<dbReference type="PROSITE" id="PS01155">
    <property type="entry name" value="ENDONUCLEASE_III_2"/>
    <property type="match status" value="1"/>
</dbReference>
<evidence type="ECO:0000256" key="8">
    <source>
        <dbReference type="ARBA" id="ARBA00023014"/>
    </source>
</evidence>
<keyword evidence="7" id="KW-0408">Iron</keyword>
<dbReference type="SMART" id="SM00478">
    <property type="entry name" value="ENDO3c"/>
    <property type="match status" value="1"/>
</dbReference>
<dbReference type="GO" id="GO:0003906">
    <property type="term" value="F:DNA-(apurinic or apyrimidinic site) endonuclease activity"/>
    <property type="evidence" value="ECO:0007669"/>
    <property type="project" value="TreeGrafter"/>
</dbReference>
<name>A0A9J5XLR6_SOLCO</name>
<reference evidence="13 14" key="1">
    <citation type="submission" date="2020-09" db="EMBL/GenBank/DDBJ databases">
        <title>De no assembly of potato wild relative species, Solanum commersonii.</title>
        <authorList>
            <person name="Cho K."/>
        </authorList>
    </citation>
    <scope>NUCLEOTIDE SEQUENCE [LARGE SCALE GENOMIC DNA]</scope>
    <source>
        <strain evidence="13">LZ3.2</strain>
        <tissue evidence="13">Leaf</tissue>
    </source>
</reference>
<evidence type="ECO:0000313" key="14">
    <source>
        <dbReference type="Proteomes" id="UP000824120"/>
    </source>
</evidence>
<evidence type="ECO:0000256" key="9">
    <source>
        <dbReference type="ARBA" id="ARBA00023204"/>
    </source>
</evidence>
<comment type="similarity">
    <text evidence="2">Belongs to the Nth/MutY family.</text>
</comment>
<dbReference type="PANTHER" id="PTHR43286">
    <property type="entry name" value="ENDONUCLEASE III-LIKE PROTEIN 1"/>
    <property type="match status" value="1"/>
</dbReference>
<dbReference type="EMBL" id="JACXVP010000009">
    <property type="protein sequence ID" value="KAG5587984.1"/>
    <property type="molecule type" value="Genomic_DNA"/>
</dbReference>
<dbReference type="Gene3D" id="1.10.340.30">
    <property type="entry name" value="Hypothetical protein, domain 2"/>
    <property type="match status" value="1"/>
</dbReference>
<organism evidence="13 14">
    <name type="scientific">Solanum commersonii</name>
    <name type="common">Commerson's wild potato</name>
    <name type="synonym">Commerson's nightshade</name>
    <dbReference type="NCBI Taxonomy" id="4109"/>
    <lineage>
        <taxon>Eukaryota</taxon>
        <taxon>Viridiplantae</taxon>
        <taxon>Streptophyta</taxon>
        <taxon>Embryophyta</taxon>
        <taxon>Tracheophyta</taxon>
        <taxon>Spermatophyta</taxon>
        <taxon>Magnoliopsida</taxon>
        <taxon>eudicotyledons</taxon>
        <taxon>Gunneridae</taxon>
        <taxon>Pentapetalae</taxon>
        <taxon>asterids</taxon>
        <taxon>lamiids</taxon>
        <taxon>Solanales</taxon>
        <taxon>Solanaceae</taxon>
        <taxon>Solanoideae</taxon>
        <taxon>Solaneae</taxon>
        <taxon>Solanum</taxon>
    </lineage>
</organism>
<comment type="caution">
    <text evidence="13">The sequence shown here is derived from an EMBL/GenBank/DDBJ whole genome shotgun (WGS) entry which is preliminary data.</text>
</comment>